<proteinExistence type="predicted"/>
<protein>
    <recommendedName>
        <fullName evidence="3">Gene transfer agent protein</fullName>
    </recommendedName>
</protein>
<keyword evidence="2" id="KW-1185">Reference proteome</keyword>
<organism evidence="1 2">
    <name type="scientific">Thalassovita gelatinovora</name>
    <name type="common">Thalassobius gelatinovorus</name>
    <dbReference type="NCBI Taxonomy" id="53501"/>
    <lineage>
        <taxon>Bacteria</taxon>
        <taxon>Pseudomonadati</taxon>
        <taxon>Pseudomonadota</taxon>
        <taxon>Alphaproteobacteria</taxon>
        <taxon>Rhodobacterales</taxon>
        <taxon>Roseobacteraceae</taxon>
        <taxon>Thalassovita</taxon>
    </lineage>
</organism>
<dbReference type="RefSeq" id="WP_058261224.1">
    <property type="nucleotide sequence ID" value="NZ_CP051181.1"/>
</dbReference>
<gene>
    <name evidence="1" type="ORF">TG4357_00419</name>
</gene>
<dbReference type="InterPro" id="IPR021508">
    <property type="entry name" value="Gp17-like"/>
</dbReference>
<dbReference type="Gene3D" id="3.30.2000.30">
    <property type="match status" value="1"/>
</dbReference>
<evidence type="ECO:0000313" key="2">
    <source>
        <dbReference type="Proteomes" id="UP000051587"/>
    </source>
</evidence>
<dbReference type="Pfam" id="PF11367">
    <property type="entry name" value="Tail_completion_gp17"/>
    <property type="match status" value="1"/>
</dbReference>
<dbReference type="OrthoDB" id="7644395at2"/>
<dbReference type="STRING" id="53501.SAMN04488043_103319"/>
<dbReference type="Proteomes" id="UP000051587">
    <property type="component" value="Unassembled WGS sequence"/>
</dbReference>
<evidence type="ECO:0008006" key="3">
    <source>
        <dbReference type="Google" id="ProtNLM"/>
    </source>
</evidence>
<evidence type="ECO:0000313" key="1">
    <source>
        <dbReference type="EMBL" id="CUH62996.1"/>
    </source>
</evidence>
<reference evidence="1 2" key="1">
    <citation type="submission" date="2015-09" db="EMBL/GenBank/DDBJ databases">
        <authorList>
            <consortium name="Swine Surveillance"/>
        </authorList>
    </citation>
    <scope>NUCLEOTIDE SEQUENCE [LARGE SCALE GENOMIC DNA]</scope>
    <source>
        <strain evidence="1 2">CECT 4357</strain>
    </source>
</reference>
<dbReference type="AlphaFoldDB" id="A0A0P1FNK4"/>
<dbReference type="InterPro" id="IPR053745">
    <property type="entry name" value="Viral_Tail_Comp_sf"/>
</dbReference>
<dbReference type="EMBL" id="CYSA01000005">
    <property type="protein sequence ID" value="CUH62996.1"/>
    <property type="molecule type" value="Genomic_DNA"/>
</dbReference>
<name>A0A0P1FNK4_THAGE</name>
<sequence length="135" mass="14098">MSYGVTTALQQAVFQRLSGDAGVTALVGGVFDALPVGEPPSIYVSLGPETVKDRSDKTGSGAEHDFVVSVISAAAGFLSAKQAAVAISDALSGADLVLSRGQLIGLWFVKAVAKRETGTDARRIDMRFRARVEDN</sequence>
<accession>A0A0P1FNK4</accession>